<evidence type="ECO:0000313" key="3">
    <source>
        <dbReference type="Proteomes" id="UP000199004"/>
    </source>
</evidence>
<keyword evidence="2" id="KW-0489">Methyltransferase</keyword>
<dbReference type="InterPro" id="IPR029063">
    <property type="entry name" value="SAM-dependent_MTases_sf"/>
</dbReference>
<dbReference type="InterPro" id="IPR013216">
    <property type="entry name" value="Methyltransf_11"/>
</dbReference>
<proteinExistence type="predicted"/>
<dbReference type="PANTHER" id="PTHR42912:SF80">
    <property type="entry name" value="METHYLTRANSFERASE DOMAIN-CONTAINING PROTEIN"/>
    <property type="match status" value="1"/>
</dbReference>
<dbReference type="Gene3D" id="3.40.50.150">
    <property type="entry name" value="Vaccinia Virus protein VP39"/>
    <property type="match status" value="1"/>
</dbReference>
<dbReference type="Pfam" id="PF08241">
    <property type="entry name" value="Methyltransf_11"/>
    <property type="match status" value="1"/>
</dbReference>
<dbReference type="CDD" id="cd02440">
    <property type="entry name" value="AdoMet_MTases"/>
    <property type="match status" value="1"/>
</dbReference>
<dbReference type="GO" id="GO:0032259">
    <property type="term" value="P:methylation"/>
    <property type="evidence" value="ECO:0007669"/>
    <property type="project" value="UniProtKB-KW"/>
</dbReference>
<dbReference type="InterPro" id="IPR050508">
    <property type="entry name" value="Methyltransf_Superfamily"/>
</dbReference>
<keyword evidence="2" id="KW-0830">Ubiquinone</keyword>
<organism evidence="2 3">
    <name type="scientific">Nocardioides szechwanensis</name>
    <dbReference type="NCBI Taxonomy" id="1005944"/>
    <lineage>
        <taxon>Bacteria</taxon>
        <taxon>Bacillati</taxon>
        <taxon>Actinomycetota</taxon>
        <taxon>Actinomycetes</taxon>
        <taxon>Propionibacteriales</taxon>
        <taxon>Nocardioidaceae</taxon>
        <taxon>Nocardioides</taxon>
    </lineage>
</organism>
<protein>
    <submittedName>
        <fullName evidence="2">Ubiquinone/menaquinone biosynthesis C-methylase UbiE</fullName>
    </submittedName>
</protein>
<name>A0A1H0J6L8_9ACTN</name>
<dbReference type="RefSeq" id="WP_091026502.1">
    <property type="nucleotide sequence ID" value="NZ_BKAE01000012.1"/>
</dbReference>
<feature type="domain" description="Methyltransferase type 11" evidence="1">
    <location>
        <begin position="74"/>
        <end position="170"/>
    </location>
</feature>
<dbReference type="OrthoDB" id="65624at2"/>
<dbReference type="STRING" id="1005944.SAMN05192576_3929"/>
<reference evidence="2 3" key="1">
    <citation type="submission" date="2016-10" db="EMBL/GenBank/DDBJ databases">
        <authorList>
            <person name="de Groot N.N."/>
        </authorList>
    </citation>
    <scope>NUCLEOTIDE SEQUENCE [LARGE SCALE GENOMIC DNA]</scope>
    <source>
        <strain evidence="2 3">CGMCC 1.11147</strain>
    </source>
</reference>
<dbReference type="EMBL" id="FNIC01000008">
    <property type="protein sequence ID" value="SDO39438.1"/>
    <property type="molecule type" value="Genomic_DNA"/>
</dbReference>
<gene>
    <name evidence="2" type="ORF">SAMN05192576_3929</name>
</gene>
<sequence length="230" mass="24947">MRVAVRQCPIDRRPLPQRAATAAARPLKRYLSEQAARPRGIGGRLIGRLWITETATVNDAAIALLAPTHGEHILEIGFGPGRALGMISSRGATATGIDVSEAMVTLAGQRNRDQIRTGALRLCVSDGATIPLPNDSVDAVMSVHNVYFWAEPRTTIDEIARVLRPGGRVLLVFRGREHPLPGRLDPTIYRSVTTNDVETWLLDAGFTDIETKSTPSAPTEISFVIANLQP</sequence>
<dbReference type="PANTHER" id="PTHR42912">
    <property type="entry name" value="METHYLTRANSFERASE"/>
    <property type="match status" value="1"/>
</dbReference>
<dbReference type="AlphaFoldDB" id="A0A1H0J6L8"/>
<keyword evidence="3" id="KW-1185">Reference proteome</keyword>
<evidence type="ECO:0000259" key="1">
    <source>
        <dbReference type="Pfam" id="PF08241"/>
    </source>
</evidence>
<keyword evidence="2" id="KW-0808">Transferase</keyword>
<dbReference type="Proteomes" id="UP000199004">
    <property type="component" value="Unassembled WGS sequence"/>
</dbReference>
<dbReference type="GO" id="GO:0008757">
    <property type="term" value="F:S-adenosylmethionine-dependent methyltransferase activity"/>
    <property type="evidence" value="ECO:0007669"/>
    <property type="project" value="InterPro"/>
</dbReference>
<evidence type="ECO:0000313" key="2">
    <source>
        <dbReference type="EMBL" id="SDO39438.1"/>
    </source>
</evidence>
<dbReference type="SUPFAM" id="SSF53335">
    <property type="entry name" value="S-adenosyl-L-methionine-dependent methyltransferases"/>
    <property type="match status" value="1"/>
</dbReference>
<accession>A0A1H0J6L8</accession>